<comment type="caution">
    <text evidence="2">The sequence shown here is derived from an EMBL/GenBank/DDBJ whole genome shotgun (WGS) entry which is preliminary data.</text>
</comment>
<protein>
    <recommendedName>
        <fullName evidence="1">DUF6878 domain-containing protein</fullName>
    </recommendedName>
</protein>
<evidence type="ECO:0000313" key="3">
    <source>
        <dbReference type="Proteomes" id="UP001523528"/>
    </source>
</evidence>
<evidence type="ECO:0000313" key="2">
    <source>
        <dbReference type="EMBL" id="MCP1259711.1"/>
    </source>
</evidence>
<sequence length="147" mass="16329">MTETTAILERMDRYNQLQRETRAEDRATVMAALKACDITKVVIRYDGYGDSGGVEECTVEGGQGQESLTVSVQTKLVDWSSAEMTSHTAPLREVLETIAMQYVAIEHSGWENNEGGSGDVTFDPVADTITVSHTENYISHEDFMHTY</sequence>
<dbReference type="Pfam" id="PF21798">
    <property type="entry name" value="DUF6878"/>
    <property type="match status" value="1"/>
</dbReference>
<evidence type="ECO:0000259" key="1">
    <source>
        <dbReference type="Pfam" id="PF21798"/>
    </source>
</evidence>
<dbReference type="InterPro" id="IPR049243">
    <property type="entry name" value="DUF6878"/>
</dbReference>
<reference evidence="2 3" key="1">
    <citation type="submission" date="2022-06" db="EMBL/GenBank/DDBJ databases">
        <title>Acetobacer genomes from food samples.</title>
        <authorList>
            <person name="Sombolestani A."/>
        </authorList>
    </citation>
    <scope>NUCLEOTIDE SEQUENCE [LARGE SCALE GENOMIC DNA]</scope>
    <source>
        <strain evidence="2 3">R-83285</strain>
    </source>
</reference>
<keyword evidence="3" id="KW-1185">Reference proteome</keyword>
<dbReference type="Proteomes" id="UP001523528">
    <property type="component" value="Unassembled WGS sequence"/>
</dbReference>
<accession>A0ABT1F3Z4</accession>
<dbReference type="RefSeq" id="WP_165992604.1">
    <property type="nucleotide sequence ID" value="NZ_JAMYZY010000045.1"/>
</dbReference>
<gene>
    <name evidence="2" type="ORF">NKW50_14035</name>
</gene>
<dbReference type="EMBL" id="JAMYZZ010000046">
    <property type="protein sequence ID" value="MCP1259711.1"/>
    <property type="molecule type" value="Genomic_DNA"/>
</dbReference>
<organism evidence="2 3">
    <name type="scientific">Acetobacter lambici</name>
    <dbReference type="NCBI Taxonomy" id="1332824"/>
    <lineage>
        <taxon>Bacteria</taxon>
        <taxon>Pseudomonadati</taxon>
        <taxon>Pseudomonadota</taxon>
        <taxon>Alphaproteobacteria</taxon>
        <taxon>Acetobacterales</taxon>
        <taxon>Acetobacteraceae</taxon>
        <taxon>Acetobacter</taxon>
    </lineage>
</organism>
<name>A0ABT1F3Z4_9PROT</name>
<proteinExistence type="predicted"/>
<feature type="domain" description="DUF6878" evidence="1">
    <location>
        <begin position="23"/>
        <end position="147"/>
    </location>
</feature>